<dbReference type="Proteomes" id="UP001596388">
    <property type="component" value="Unassembled WGS sequence"/>
</dbReference>
<comment type="caution">
    <text evidence="2">The sequence shown here is derived from an EMBL/GenBank/DDBJ whole genome shotgun (WGS) entry which is preliminary data.</text>
</comment>
<dbReference type="Pfam" id="PF25950">
    <property type="entry name" value="DUF7988"/>
    <property type="match status" value="1"/>
</dbReference>
<dbReference type="RefSeq" id="WP_276236494.1">
    <property type="nucleotide sequence ID" value="NZ_CP119989.1"/>
</dbReference>
<gene>
    <name evidence="2" type="ORF">ACFQKD_01795</name>
</gene>
<dbReference type="GeneID" id="79270094"/>
<dbReference type="InterPro" id="IPR058294">
    <property type="entry name" value="DUF7988"/>
</dbReference>
<dbReference type="EMBL" id="JBHTAG010000002">
    <property type="protein sequence ID" value="MFC7096023.1"/>
    <property type="molecule type" value="Genomic_DNA"/>
</dbReference>
<organism evidence="2 3">
    <name type="scientific">Halobaculum marinum</name>
    <dbReference type="NCBI Taxonomy" id="3031996"/>
    <lineage>
        <taxon>Archaea</taxon>
        <taxon>Methanobacteriati</taxon>
        <taxon>Methanobacteriota</taxon>
        <taxon>Stenosarchaea group</taxon>
        <taxon>Halobacteria</taxon>
        <taxon>Halobacteriales</taxon>
        <taxon>Haloferacaceae</taxon>
        <taxon>Halobaculum</taxon>
    </lineage>
</organism>
<proteinExistence type="predicted"/>
<keyword evidence="3" id="KW-1185">Reference proteome</keyword>
<evidence type="ECO:0000313" key="2">
    <source>
        <dbReference type="EMBL" id="MFC7096023.1"/>
    </source>
</evidence>
<dbReference type="AlphaFoldDB" id="A0ABD5WU91"/>
<protein>
    <recommendedName>
        <fullName evidence="1">DUF7988 domain-containing protein</fullName>
    </recommendedName>
</protein>
<name>A0ABD5WU91_9EURY</name>
<evidence type="ECO:0000313" key="3">
    <source>
        <dbReference type="Proteomes" id="UP001596388"/>
    </source>
</evidence>
<evidence type="ECO:0000259" key="1">
    <source>
        <dbReference type="Pfam" id="PF25950"/>
    </source>
</evidence>
<accession>A0ABD5WU91</accession>
<sequence>MREDTTDQSATVRERLVTEHAPLLDAVDACADAVAARWEDGASEGTTDRDAVVSPLRDALSTAGVHERLPGLLTTAAAALGASLPARPVAAPPYLVVTATGPVVRATLPEVGRLVVSLNVFVVDREGDTPRYRRADAAAEESLTVELR</sequence>
<reference evidence="2 3" key="1">
    <citation type="journal article" date="2019" name="Int. J. Syst. Evol. Microbiol.">
        <title>The Global Catalogue of Microorganisms (GCM) 10K type strain sequencing project: providing services to taxonomists for standard genome sequencing and annotation.</title>
        <authorList>
            <consortium name="The Broad Institute Genomics Platform"/>
            <consortium name="The Broad Institute Genome Sequencing Center for Infectious Disease"/>
            <person name="Wu L."/>
            <person name="Ma J."/>
        </authorList>
    </citation>
    <scope>NUCLEOTIDE SEQUENCE [LARGE SCALE GENOMIC DNA]</scope>
    <source>
        <strain evidence="2 3">DT55</strain>
    </source>
</reference>
<feature type="domain" description="DUF7988" evidence="1">
    <location>
        <begin position="11"/>
        <end position="148"/>
    </location>
</feature>